<organism evidence="5 6">
    <name type="scientific">Halomonas heilongjiangensis</name>
    <dbReference type="NCBI Taxonomy" id="1387883"/>
    <lineage>
        <taxon>Bacteria</taxon>
        <taxon>Pseudomonadati</taxon>
        <taxon>Pseudomonadota</taxon>
        <taxon>Gammaproteobacteria</taxon>
        <taxon>Oceanospirillales</taxon>
        <taxon>Halomonadaceae</taxon>
        <taxon>Halomonas</taxon>
    </lineage>
</organism>
<dbReference type="PROSITE" id="PS00211">
    <property type="entry name" value="ABC_TRANSPORTER_1"/>
    <property type="match status" value="1"/>
</dbReference>
<evidence type="ECO:0000313" key="5">
    <source>
        <dbReference type="EMBL" id="PMR69244.1"/>
    </source>
</evidence>
<dbReference type="PANTHER" id="PTHR43023:SF3">
    <property type="entry name" value="PROTEIN TRIGALACTOSYLDIACYLGLYCEROL 3, CHLOROPLASTIC"/>
    <property type="match status" value="1"/>
</dbReference>
<comment type="caution">
    <text evidence="5">The sequence shown here is derived from an EMBL/GenBank/DDBJ whole genome shotgun (WGS) entry which is preliminary data.</text>
</comment>
<dbReference type="Pfam" id="PF00005">
    <property type="entry name" value="ABC_tran"/>
    <property type="match status" value="1"/>
</dbReference>
<gene>
    <name evidence="5" type="ORF">C1H66_11735</name>
</gene>
<dbReference type="GO" id="GO:0005524">
    <property type="term" value="F:ATP binding"/>
    <property type="evidence" value="ECO:0007669"/>
    <property type="project" value="UniProtKB-KW"/>
</dbReference>
<protein>
    <submittedName>
        <fullName evidence="5">ABC transporter ATP-binding protein</fullName>
    </submittedName>
</protein>
<dbReference type="InterPro" id="IPR017871">
    <property type="entry name" value="ABC_transporter-like_CS"/>
</dbReference>
<evidence type="ECO:0000259" key="4">
    <source>
        <dbReference type="PROSITE" id="PS50893"/>
    </source>
</evidence>
<keyword evidence="2" id="KW-0547">Nucleotide-binding</keyword>
<dbReference type="Gene3D" id="3.40.50.300">
    <property type="entry name" value="P-loop containing nucleotide triphosphate hydrolases"/>
    <property type="match status" value="1"/>
</dbReference>
<dbReference type="GO" id="GO:0016887">
    <property type="term" value="F:ATP hydrolysis activity"/>
    <property type="evidence" value="ECO:0007669"/>
    <property type="project" value="InterPro"/>
</dbReference>
<dbReference type="AlphaFoldDB" id="A0A2N7TM22"/>
<dbReference type="RefSeq" id="WP_102628069.1">
    <property type="nucleotide sequence ID" value="NZ_PDOH01000054.1"/>
</dbReference>
<accession>A0A2N7TM22</accession>
<dbReference type="SUPFAM" id="SSF52540">
    <property type="entry name" value="P-loop containing nucleoside triphosphate hydrolases"/>
    <property type="match status" value="1"/>
</dbReference>
<evidence type="ECO:0000313" key="6">
    <source>
        <dbReference type="Proteomes" id="UP000235346"/>
    </source>
</evidence>
<evidence type="ECO:0000256" key="1">
    <source>
        <dbReference type="ARBA" id="ARBA00022448"/>
    </source>
</evidence>
<dbReference type="PROSITE" id="PS50893">
    <property type="entry name" value="ABC_TRANSPORTER_2"/>
    <property type="match status" value="1"/>
</dbReference>
<dbReference type="PANTHER" id="PTHR43023">
    <property type="entry name" value="PROTEIN TRIGALACTOSYLDIACYLGLYCEROL 3, CHLOROPLASTIC"/>
    <property type="match status" value="1"/>
</dbReference>
<keyword evidence="3 5" id="KW-0067">ATP-binding</keyword>
<sequence length="259" mass="28154">MGRRDESVPVELAGLETRFGALVVHQGLDLEVRRGEALGIVGGSGSGKSVLLSVISLLKAPHAGRLKLFGEEVDMAMSESRLMPLRRRLGVMFQQGALFSSLTVLENVMLPLTEHTRLPALLIEEFARLKIALVGLPREAAQRYPRELSGGMLKRAAVARALALDPELLLLDEPSAGLDPVSAAELDALFNTLRQALGLTLILVTHDLDSLFTVTDRVAYLGQGRVLEVASARDLTESHEPEIARYFGNARAQRFRADA</sequence>
<evidence type="ECO:0000256" key="2">
    <source>
        <dbReference type="ARBA" id="ARBA00022741"/>
    </source>
</evidence>
<dbReference type="InterPro" id="IPR003593">
    <property type="entry name" value="AAA+_ATPase"/>
</dbReference>
<dbReference type="SMART" id="SM00382">
    <property type="entry name" value="AAA"/>
    <property type="match status" value="1"/>
</dbReference>
<reference evidence="5 6" key="1">
    <citation type="submission" date="2018-01" db="EMBL/GenBank/DDBJ databases">
        <title>Halomonas endophytica sp. nov., isolated from storage liquid in the stems of Populus euphratica.</title>
        <authorList>
            <person name="Chen C."/>
        </authorList>
    </citation>
    <scope>NUCLEOTIDE SEQUENCE [LARGE SCALE GENOMIC DNA]</scope>
    <source>
        <strain evidence="5 6">DSM 26881</strain>
    </source>
</reference>
<dbReference type="Proteomes" id="UP000235346">
    <property type="component" value="Unassembled WGS sequence"/>
</dbReference>
<dbReference type="InterPro" id="IPR027417">
    <property type="entry name" value="P-loop_NTPase"/>
</dbReference>
<proteinExistence type="predicted"/>
<dbReference type="InterPro" id="IPR003439">
    <property type="entry name" value="ABC_transporter-like_ATP-bd"/>
</dbReference>
<feature type="domain" description="ABC transporter" evidence="4">
    <location>
        <begin position="10"/>
        <end position="248"/>
    </location>
</feature>
<name>A0A2N7TM22_9GAMM</name>
<keyword evidence="1" id="KW-0813">Transport</keyword>
<evidence type="ECO:0000256" key="3">
    <source>
        <dbReference type="ARBA" id="ARBA00022840"/>
    </source>
</evidence>
<dbReference type="EMBL" id="PNRE01000051">
    <property type="protein sequence ID" value="PMR69244.1"/>
    <property type="molecule type" value="Genomic_DNA"/>
</dbReference>
<keyword evidence="6" id="KW-1185">Reference proteome</keyword>
<dbReference type="OrthoDB" id="9802264at2"/>